<dbReference type="SUPFAM" id="SSF141371">
    <property type="entry name" value="PilZ domain-like"/>
    <property type="match status" value="1"/>
</dbReference>
<gene>
    <name evidence="1" type="ORF">K1I37_11835</name>
</gene>
<dbReference type="Proteomes" id="UP000829401">
    <property type="component" value="Chromosome"/>
</dbReference>
<dbReference type="AlphaFoldDB" id="T0CTB8"/>
<dbReference type="eggNOG" id="COG5581">
    <property type="taxonomic scope" value="Bacteria"/>
</dbReference>
<sequence length="217" mass="24854">MPVRPTVGTTVRIKLGPHDTDAYKSRVADIDEQFLYIDIPVNPRSGRELEIHVDDELIVEYAASANEIYRYTAQSHGIAYIPTPALRLISPVVAKGLERIQRREFFRVSIDTTVQLTRVEDGTSNQMQSVDISGGGLAVKARGQVPYRPNDIVEVSLVLPYTEYVLHARCRIVRLAADEQTHECIVSMAFENIREREREQIVRYTFMRQRALKQQQR</sequence>
<keyword evidence="1" id="KW-0969">Cilium</keyword>
<dbReference type="InterPro" id="IPR009926">
    <property type="entry name" value="T3SS_YcgR_PilZN"/>
</dbReference>
<accession>A0A9E6ZDS8</accession>
<protein>
    <submittedName>
        <fullName evidence="1">Flagellar brake protein</fullName>
    </submittedName>
</protein>
<name>T0CTB8_ALIAG</name>
<keyword evidence="2" id="KW-1185">Reference proteome</keyword>
<organism evidence="1 2">
    <name type="scientific">Alicyclobacillus acidoterrestris (strain ATCC 49025 / DSM 3922 / CIP 106132 / NCIMB 13137 / GD3B)</name>
    <dbReference type="NCBI Taxonomy" id="1356854"/>
    <lineage>
        <taxon>Bacteria</taxon>
        <taxon>Bacillati</taxon>
        <taxon>Bacillota</taxon>
        <taxon>Bacilli</taxon>
        <taxon>Bacillales</taxon>
        <taxon>Alicyclobacillaceae</taxon>
        <taxon>Alicyclobacillus</taxon>
    </lineage>
</organism>
<dbReference type="STRING" id="1356854.N007_14520"/>
<dbReference type="Pfam" id="PF07238">
    <property type="entry name" value="PilZ"/>
    <property type="match status" value="1"/>
</dbReference>
<dbReference type="KEGG" id="aaco:K1I37_11835"/>
<evidence type="ECO:0000313" key="1">
    <source>
        <dbReference type="EMBL" id="UNO47412.1"/>
    </source>
</evidence>
<dbReference type="InterPro" id="IPR009875">
    <property type="entry name" value="PilZ_domain"/>
</dbReference>
<dbReference type="EMBL" id="CP080467">
    <property type="protein sequence ID" value="UNO47412.1"/>
    <property type="molecule type" value="Genomic_DNA"/>
</dbReference>
<dbReference type="Gene3D" id="2.40.10.220">
    <property type="entry name" value="predicted glycosyltransferase like domains"/>
    <property type="match status" value="1"/>
</dbReference>
<dbReference type="RefSeq" id="WP_021298049.1">
    <property type="nucleotide sequence ID" value="NZ_AURB01000169.1"/>
</dbReference>
<keyword evidence="1" id="KW-0966">Cell projection</keyword>
<proteinExistence type="predicted"/>
<evidence type="ECO:0000313" key="2">
    <source>
        <dbReference type="Proteomes" id="UP000829401"/>
    </source>
</evidence>
<accession>T0CTB8</accession>
<reference evidence="2" key="1">
    <citation type="journal article" date="2022" name="G3 (Bethesda)">
        <title>Unveiling the complete genome sequence of Alicyclobacillus acidoterrestris DSM 3922T, a taint-producing strain.</title>
        <authorList>
            <person name="Leonardo I.C."/>
            <person name="Barreto Crespo M.T."/>
            <person name="Gaspar F.B."/>
        </authorList>
    </citation>
    <scope>NUCLEOTIDE SEQUENCE [LARGE SCALE GENOMIC DNA]</scope>
    <source>
        <strain evidence="2">DSM 3922</strain>
    </source>
</reference>
<dbReference type="GO" id="GO:0035438">
    <property type="term" value="F:cyclic-di-GMP binding"/>
    <property type="evidence" value="ECO:0007669"/>
    <property type="project" value="InterPro"/>
</dbReference>
<keyword evidence="1" id="KW-0282">Flagellum</keyword>
<dbReference type="Pfam" id="PF12945">
    <property type="entry name" value="PilZNR"/>
    <property type="match status" value="1"/>
</dbReference>